<dbReference type="PANTHER" id="PTHR12399:SF0">
    <property type="entry name" value="EUKARYOTIC TRANSLATION INITIATION FACTOR 3 SUBUNIT D"/>
    <property type="match status" value="1"/>
</dbReference>
<dbReference type="InterPro" id="IPR007783">
    <property type="entry name" value="eIF3d"/>
</dbReference>
<feature type="compositionally biased region" description="Low complexity" evidence="6">
    <location>
        <begin position="146"/>
        <end position="158"/>
    </location>
</feature>
<dbReference type="STRING" id="10195.A0A3M7QY92"/>
<keyword evidence="4 5" id="KW-0648">Protein biosynthesis</keyword>
<dbReference type="GO" id="GO:0033290">
    <property type="term" value="C:eukaryotic 48S preinitiation complex"/>
    <property type="evidence" value="ECO:0007669"/>
    <property type="project" value="UniProtKB-UniRule"/>
</dbReference>
<dbReference type="AlphaFoldDB" id="A0A3M7QY92"/>
<organism evidence="7 8">
    <name type="scientific">Brachionus plicatilis</name>
    <name type="common">Marine rotifer</name>
    <name type="synonym">Brachionus muelleri</name>
    <dbReference type="NCBI Taxonomy" id="10195"/>
    <lineage>
        <taxon>Eukaryota</taxon>
        <taxon>Metazoa</taxon>
        <taxon>Spiralia</taxon>
        <taxon>Gnathifera</taxon>
        <taxon>Rotifera</taxon>
        <taxon>Eurotatoria</taxon>
        <taxon>Monogononta</taxon>
        <taxon>Pseudotrocha</taxon>
        <taxon>Ploima</taxon>
        <taxon>Brachionidae</taxon>
        <taxon>Brachionus</taxon>
    </lineage>
</organism>
<comment type="subunit">
    <text evidence="5">Component of the eukaryotic translation initiation factor 3 (eIF-3) complex.</text>
</comment>
<dbReference type="HAMAP" id="MF_03003">
    <property type="entry name" value="eIF3d"/>
    <property type="match status" value="1"/>
</dbReference>
<proteinExistence type="inferred from homology"/>
<keyword evidence="2 5" id="KW-0396">Initiation factor</keyword>
<dbReference type="EMBL" id="REGN01004815">
    <property type="protein sequence ID" value="RNA16071.1"/>
    <property type="molecule type" value="Genomic_DNA"/>
</dbReference>
<dbReference type="GO" id="GO:0003743">
    <property type="term" value="F:translation initiation factor activity"/>
    <property type="evidence" value="ECO:0007669"/>
    <property type="project" value="UniProtKB-UniRule"/>
</dbReference>
<dbReference type="GO" id="GO:0098808">
    <property type="term" value="F:mRNA cap binding"/>
    <property type="evidence" value="ECO:0007669"/>
    <property type="project" value="UniProtKB-UniRule"/>
</dbReference>
<gene>
    <name evidence="7" type="ORF">BpHYR1_007181</name>
</gene>
<evidence type="ECO:0000256" key="3">
    <source>
        <dbReference type="ARBA" id="ARBA00022884"/>
    </source>
</evidence>
<comment type="subcellular location">
    <subcellularLocation>
        <location evidence="5">Cytoplasm</location>
    </subcellularLocation>
</comment>
<comment type="domain">
    <text evidence="5">The RNA gate region regulates mRNA cap recognition to prevent promiscuous mRNA-binding before assembly of eif3d into the full eukaryotic translation initiation factor 3 (eIF-3) complex.</text>
</comment>
<evidence type="ECO:0000256" key="5">
    <source>
        <dbReference type="HAMAP-Rule" id="MF_03003"/>
    </source>
</evidence>
<dbReference type="Pfam" id="PF05091">
    <property type="entry name" value="eIF-3_zeta"/>
    <property type="match status" value="1"/>
</dbReference>
<comment type="similarity">
    <text evidence="5">Belongs to the eIF-3 subunit D family.</text>
</comment>
<dbReference type="PANTHER" id="PTHR12399">
    <property type="entry name" value="EUKARYOTIC TRANSLATION INITIATION FACTOR 3 SUBUNIT 7"/>
    <property type="match status" value="1"/>
</dbReference>
<protein>
    <recommendedName>
        <fullName evidence="5">Eukaryotic translation initiation factor 3 subunit D</fullName>
        <shortName evidence="5">eIF3d</shortName>
    </recommendedName>
    <alternativeName>
        <fullName evidence="5">Eukaryotic translation initiation factor 3 subunit 7</fullName>
    </alternativeName>
</protein>
<comment type="function">
    <text evidence="5">mRNA cap-binding component of the eukaryotic translation initiation factor 3 (eIF-3) complex, which is involved in protein synthesis of a specialized repertoire of mRNAs and, together with other initiation factors, stimulates binding of mRNA and methionyl-tRNAi to the 40S ribosome. The eIF-3 complex specifically targets and initiates translation of a subset of mRNAs involved in cell proliferation. In the eIF-3 complex, eif3d specifically recognizes and binds the 7-methylguanosine cap of a subset of mRNAs.</text>
</comment>
<accession>A0A3M7QY92</accession>
<evidence type="ECO:0000256" key="1">
    <source>
        <dbReference type="ARBA" id="ARBA00022490"/>
    </source>
</evidence>
<keyword evidence="1 5" id="KW-0963">Cytoplasm</keyword>
<dbReference type="Proteomes" id="UP000276133">
    <property type="component" value="Unassembled WGS sequence"/>
</dbReference>
<dbReference type="GO" id="GO:0005852">
    <property type="term" value="C:eukaryotic translation initiation factor 3 complex"/>
    <property type="evidence" value="ECO:0007669"/>
    <property type="project" value="UniProtKB-UniRule"/>
</dbReference>
<dbReference type="GO" id="GO:0016282">
    <property type="term" value="C:eukaryotic 43S preinitiation complex"/>
    <property type="evidence" value="ECO:0007669"/>
    <property type="project" value="UniProtKB-UniRule"/>
</dbReference>
<feature type="region of interest" description="RNA gate" evidence="5">
    <location>
        <begin position="296"/>
        <end position="310"/>
    </location>
</feature>
<evidence type="ECO:0000256" key="4">
    <source>
        <dbReference type="ARBA" id="ARBA00022917"/>
    </source>
</evidence>
<comment type="caution">
    <text evidence="7">The sequence shown here is derived from an EMBL/GenBank/DDBJ whole genome shotgun (WGS) entry which is preliminary data.</text>
</comment>
<dbReference type="GO" id="GO:0002191">
    <property type="term" value="P:cap-dependent translational initiation"/>
    <property type="evidence" value="ECO:0007669"/>
    <property type="project" value="UniProtKB-UniRule"/>
</dbReference>
<dbReference type="GO" id="GO:0001732">
    <property type="term" value="P:formation of cytoplasmic translation initiation complex"/>
    <property type="evidence" value="ECO:0007669"/>
    <property type="project" value="UniProtKB-UniRule"/>
</dbReference>
<dbReference type="OrthoDB" id="16538at2759"/>
<evidence type="ECO:0000256" key="2">
    <source>
        <dbReference type="ARBA" id="ARBA00022540"/>
    </source>
</evidence>
<evidence type="ECO:0000256" key="6">
    <source>
        <dbReference type="SAM" id="MobiDB-lite"/>
    </source>
</evidence>
<feature type="region of interest" description="Disordered" evidence="6">
    <location>
        <begin position="142"/>
        <end position="170"/>
    </location>
</feature>
<sequence>MPEASIDNDNSLENLSIFSLPIVNDNPFGWGPNDQPDKYKDLPYQKFSKTDKIGKIADWTAMGHTDKKTYNKYQSQFSVGNVGQYSYFHDEDESQFTLVDQTRAAKTGFQKKFRTNPNKMMRKPYTQQYQNQARPGHVVNTKMTKQQKVQQKSKPKYQSNMRNMKQREPSVRVGDDWKVIEEIEFSRLSKLSLVVDDPVDLKMCGSMEYFDKTYDRINTKVQTAANKLKRINRVYHKVTTLDDPVIRSLSRAEGNVYATDSILATLMCCSRSVYPWDIVVTKISNKIFLDKRDDSNFDLLTVSETSSEQPMDEDKSINSPHNLALEATYINQNLTQQVLRMNEERFCFSDPNPFIEGDQSEVASVGYKYRKWDLGNGIQLIVRSEIDAVSTTANDEKIFLNIRALNEWDSKYNNGLDWRQKLDSQPGAVLAAEIKNNGCKLAKWTVCSLLAGVDQIKFGFVSRVNTRATDKHVILGMQQFSPNEFSSQIALNIDNSWAVVRCIIDILNKQKDGKYIIMKDPNKAIIRIYDIPENSFSDTEQGDQDGDEE</sequence>
<evidence type="ECO:0000313" key="8">
    <source>
        <dbReference type="Proteomes" id="UP000276133"/>
    </source>
</evidence>
<keyword evidence="8" id="KW-1185">Reference proteome</keyword>
<reference evidence="7 8" key="1">
    <citation type="journal article" date="2018" name="Sci. Rep.">
        <title>Genomic signatures of local adaptation to the degree of environmental predictability in rotifers.</title>
        <authorList>
            <person name="Franch-Gras L."/>
            <person name="Hahn C."/>
            <person name="Garcia-Roger E.M."/>
            <person name="Carmona M.J."/>
            <person name="Serra M."/>
            <person name="Gomez A."/>
        </authorList>
    </citation>
    <scope>NUCLEOTIDE SEQUENCE [LARGE SCALE GENOMIC DNA]</scope>
    <source>
        <strain evidence="7">HYR1</strain>
    </source>
</reference>
<dbReference type="PIRSF" id="PIRSF016281">
    <property type="entry name" value="EIF-3_zeta"/>
    <property type="match status" value="1"/>
</dbReference>
<evidence type="ECO:0000313" key="7">
    <source>
        <dbReference type="EMBL" id="RNA16071.1"/>
    </source>
</evidence>
<name>A0A3M7QY92_BRAPC</name>
<keyword evidence="3" id="KW-0694">RNA-binding</keyword>